<accession>A0A7X9RZI7</accession>
<evidence type="ECO:0000313" key="1">
    <source>
        <dbReference type="EMBL" id="NME71555.1"/>
    </source>
</evidence>
<dbReference type="Proteomes" id="UP000576082">
    <property type="component" value="Unassembled WGS sequence"/>
</dbReference>
<dbReference type="EMBL" id="JABANE010000104">
    <property type="protein sequence ID" value="NME71555.1"/>
    <property type="molecule type" value="Genomic_DNA"/>
</dbReference>
<dbReference type="RefSeq" id="WP_169659769.1">
    <property type="nucleotide sequence ID" value="NZ_JABANE010000104.1"/>
</dbReference>
<comment type="caution">
    <text evidence="1">The sequence shown here is derived from an EMBL/GenBank/DDBJ whole genome shotgun (WGS) entry which is preliminary data.</text>
</comment>
<protein>
    <submittedName>
        <fullName evidence="1">Uncharacterized protein</fullName>
    </submittedName>
</protein>
<sequence length="163" mass="18568">MMNLIGLIMVVNVFLTSCFNDNNTINIGLIYNDCIASEKDNLSGEEVNVFYKKEVGIGHLIRKVVAQNSESSCEMFQLERDMNFSEETNFYTVENNQDIGWGIGVISSEKLSFLDLDNDNIEDSINICTTSEGIQLKVLNKETEAVLWEHYYYLGYDLESDCN</sequence>
<proteinExistence type="predicted"/>
<gene>
    <name evidence="1" type="ORF">HHU12_26545</name>
</gene>
<name>A0A7X9RZI7_9BACT</name>
<organism evidence="1 2">
    <name type="scientific">Flammeovirga aprica JL-4</name>
    <dbReference type="NCBI Taxonomy" id="694437"/>
    <lineage>
        <taxon>Bacteria</taxon>
        <taxon>Pseudomonadati</taxon>
        <taxon>Bacteroidota</taxon>
        <taxon>Cytophagia</taxon>
        <taxon>Cytophagales</taxon>
        <taxon>Flammeovirgaceae</taxon>
        <taxon>Flammeovirga</taxon>
    </lineage>
</organism>
<reference evidence="1 2" key="1">
    <citation type="submission" date="2020-04" db="EMBL/GenBank/DDBJ databases">
        <title>Flammeovirga sp. SR4, a novel species isolated from seawater.</title>
        <authorList>
            <person name="Wang X."/>
        </authorList>
    </citation>
    <scope>NUCLEOTIDE SEQUENCE [LARGE SCALE GENOMIC DNA]</scope>
    <source>
        <strain evidence="1 2">ATCC 23126</strain>
    </source>
</reference>
<keyword evidence="2" id="KW-1185">Reference proteome</keyword>
<evidence type="ECO:0000313" key="2">
    <source>
        <dbReference type="Proteomes" id="UP000576082"/>
    </source>
</evidence>
<dbReference type="AlphaFoldDB" id="A0A7X9RZI7"/>